<keyword evidence="11" id="KW-1185">Reference proteome</keyword>
<dbReference type="PANTHER" id="PTHR47995:SF18">
    <property type="entry name" value="TRANSCRIPTION FACTOR MYB65"/>
    <property type="match status" value="1"/>
</dbReference>
<dbReference type="EMBL" id="BSYO01000010">
    <property type="protein sequence ID" value="GMH11030.1"/>
    <property type="molecule type" value="Genomic_DNA"/>
</dbReference>
<evidence type="ECO:0000256" key="4">
    <source>
        <dbReference type="ARBA" id="ARBA00023125"/>
    </source>
</evidence>
<feature type="region of interest" description="Disordered" evidence="7">
    <location>
        <begin position="383"/>
        <end position="427"/>
    </location>
</feature>
<dbReference type="AlphaFoldDB" id="A0AAD3SGI3"/>
<dbReference type="PROSITE" id="PS50090">
    <property type="entry name" value="MYB_LIKE"/>
    <property type="match status" value="2"/>
</dbReference>
<evidence type="ECO:0000256" key="1">
    <source>
        <dbReference type="ARBA" id="ARBA00004123"/>
    </source>
</evidence>
<accession>A0AAD3SGI3</accession>
<evidence type="ECO:0000256" key="7">
    <source>
        <dbReference type="SAM" id="MobiDB-lite"/>
    </source>
</evidence>
<keyword evidence="3" id="KW-0805">Transcription regulation</keyword>
<dbReference type="PROSITE" id="PS51294">
    <property type="entry name" value="HTH_MYB"/>
    <property type="match status" value="2"/>
</dbReference>
<dbReference type="SUPFAM" id="SSF46689">
    <property type="entry name" value="Homeodomain-like"/>
    <property type="match status" value="1"/>
</dbReference>
<evidence type="ECO:0000259" key="8">
    <source>
        <dbReference type="PROSITE" id="PS50090"/>
    </source>
</evidence>
<evidence type="ECO:0000256" key="6">
    <source>
        <dbReference type="ARBA" id="ARBA00023242"/>
    </source>
</evidence>
<dbReference type="Proteomes" id="UP001279734">
    <property type="component" value="Unassembled WGS sequence"/>
</dbReference>
<keyword evidence="4" id="KW-0238">DNA-binding</keyword>
<keyword evidence="5" id="KW-0804">Transcription</keyword>
<evidence type="ECO:0000256" key="2">
    <source>
        <dbReference type="ARBA" id="ARBA00022737"/>
    </source>
</evidence>
<comment type="caution">
    <text evidence="10">The sequence shown here is derived from an EMBL/GenBank/DDBJ whole genome shotgun (WGS) entry which is preliminary data.</text>
</comment>
<evidence type="ECO:0000256" key="5">
    <source>
        <dbReference type="ARBA" id="ARBA00023163"/>
    </source>
</evidence>
<dbReference type="PANTHER" id="PTHR47995">
    <property type="entry name" value="TRANSCRIPTION FACTOR MYB33-RELATED"/>
    <property type="match status" value="1"/>
</dbReference>
<feature type="domain" description="Myb-like" evidence="8">
    <location>
        <begin position="38"/>
        <end position="89"/>
    </location>
</feature>
<feature type="domain" description="HTH myb-type" evidence="9">
    <location>
        <begin position="90"/>
        <end position="144"/>
    </location>
</feature>
<dbReference type="CDD" id="cd00167">
    <property type="entry name" value="SANT"/>
    <property type="match status" value="2"/>
</dbReference>
<name>A0AAD3SGI3_NEPGR</name>
<gene>
    <name evidence="10" type="ORF">Nepgr_012871</name>
</gene>
<organism evidence="10 11">
    <name type="scientific">Nepenthes gracilis</name>
    <name type="common">Slender pitcher plant</name>
    <dbReference type="NCBI Taxonomy" id="150966"/>
    <lineage>
        <taxon>Eukaryota</taxon>
        <taxon>Viridiplantae</taxon>
        <taxon>Streptophyta</taxon>
        <taxon>Embryophyta</taxon>
        <taxon>Tracheophyta</taxon>
        <taxon>Spermatophyta</taxon>
        <taxon>Magnoliopsida</taxon>
        <taxon>eudicotyledons</taxon>
        <taxon>Gunneridae</taxon>
        <taxon>Pentapetalae</taxon>
        <taxon>Caryophyllales</taxon>
        <taxon>Nepenthaceae</taxon>
        <taxon>Nepenthes</taxon>
    </lineage>
</organism>
<feature type="compositionally biased region" description="Pro residues" evidence="7">
    <location>
        <begin position="397"/>
        <end position="414"/>
    </location>
</feature>
<dbReference type="GO" id="GO:0005634">
    <property type="term" value="C:nucleus"/>
    <property type="evidence" value="ECO:0007669"/>
    <property type="project" value="UniProtKB-SubCell"/>
</dbReference>
<dbReference type="SMART" id="SM00717">
    <property type="entry name" value="SANT"/>
    <property type="match status" value="2"/>
</dbReference>
<dbReference type="FunFam" id="1.10.10.60:FF:000001">
    <property type="entry name" value="MYB-related transcription factor"/>
    <property type="match status" value="1"/>
</dbReference>
<evidence type="ECO:0000259" key="9">
    <source>
        <dbReference type="PROSITE" id="PS51294"/>
    </source>
</evidence>
<dbReference type="Gene3D" id="1.10.10.60">
    <property type="entry name" value="Homeodomain-like"/>
    <property type="match status" value="2"/>
</dbReference>
<dbReference type="Pfam" id="PF00249">
    <property type="entry name" value="Myb_DNA-binding"/>
    <property type="match status" value="2"/>
</dbReference>
<reference evidence="10" key="1">
    <citation type="submission" date="2023-05" db="EMBL/GenBank/DDBJ databases">
        <title>Nepenthes gracilis genome sequencing.</title>
        <authorList>
            <person name="Fukushima K."/>
        </authorList>
    </citation>
    <scope>NUCLEOTIDE SEQUENCE</scope>
    <source>
        <strain evidence="10">SING2019-196</strain>
    </source>
</reference>
<keyword evidence="6" id="KW-0539">Nucleus</keyword>
<feature type="region of interest" description="Disordered" evidence="7">
    <location>
        <begin position="1"/>
        <end position="46"/>
    </location>
</feature>
<feature type="compositionally biased region" description="Polar residues" evidence="7">
    <location>
        <begin position="1"/>
        <end position="11"/>
    </location>
</feature>
<evidence type="ECO:0000256" key="3">
    <source>
        <dbReference type="ARBA" id="ARBA00023015"/>
    </source>
</evidence>
<comment type="subcellular location">
    <subcellularLocation>
        <location evidence="1">Nucleus</location>
    </subcellularLocation>
</comment>
<feature type="domain" description="HTH myb-type" evidence="9">
    <location>
        <begin position="38"/>
        <end position="89"/>
    </location>
</feature>
<keyword evidence="2" id="KW-0677">Repeat</keyword>
<dbReference type="InterPro" id="IPR001005">
    <property type="entry name" value="SANT/Myb"/>
</dbReference>
<feature type="domain" description="Myb-like" evidence="8">
    <location>
        <begin position="90"/>
        <end position="140"/>
    </location>
</feature>
<evidence type="ECO:0000313" key="11">
    <source>
        <dbReference type="Proteomes" id="UP001279734"/>
    </source>
</evidence>
<sequence>MKNKEQLQSPPANKGGGHTGGACSKCGVKSSGDNGSNKEGHKKGPWTAAEDALLTEYVRNNGERHWKCVQKAGLMRCGKSCRLRWTNHLRPDLKKGAFTPEEERTVLELHERFGNKWSKIAAELPGRTDNEIKNFWNAKTKRKMKSKIQVTEPQIPEIKSKQEAPAFHLQQNNQQSQPDNDLSSIPSSPLKSFISPTSFQDPSFDLSLSPFNLSMATSNSMVTMQEDPIFSLMNDPVYEFKFLPEEEDEDYTPLNSLAPAFSSVYSSITQPIFSTPSSLPFDYETLYNISLPGDTKLEFPLSEIQLPATPASPGGLGFGYQQDENPEGDKPWRMDEETCDLHGDVNENGGMTSVSAGKELDDCSPVRSYGAYSITSPLVPSNIFPKVTDTKRKRQPPASPPPPSSLVPLRPPPLNSNGNGLSVAGVT</sequence>
<dbReference type="InterPro" id="IPR009057">
    <property type="entry name" value="Homeodomain-like_sf"/>
</dbReference>
<dbReference type="GO" id="GO:0003677">
    <property type="term" value="F:DNA binding"/>
    <property type="evidence" value="ECO:0007669"/>
    <property type="project" value="UniProtKB-KW"/>
</dbReference>
<dbReference type="InterPro" id="IPR017930">
    <property type="entry name" value="Myb_dom"/>
</dbReference>
<protein>
    <submittedName>
        <fullName evidence="10">Uncharacterized protein</fullName>
    </submittedName>
</protein>
<evidence type="ECO:0000313" key="10">
    <source>
        <dbReference type="EMBL" id="GMH11030.1"/>
    </source>
</evidence>
<proteinExistence type="predicted"/>